<evidence type="ECO:0000256" key="4">
    <source>
        <dbReference type="ARBA" id="ARBA00022692"/>
    </source>
</evidence>
<feature type="domain" description="Glycine transporter" evidence="8">
    <location>
        <begin position="6"/>
        <end position="78"/>
    </location>
</feature>
<dbReference type="GO" id="GO:0005886">
    <property type="term" value="C:plasma membrane"/>
    <property type="evidence" value="ECO:0007669"/>
    <property type="project" value="UniProtKB-SubCell"/>
</dbReference>
<feature type="transmembrane region" description="Helical" evidence="7">
    <location>
        <begin position="172"/>
        <end position="193"/>
    </location>
</feature>
<comment type="similarity">
    <text evidence="2">Belongs to the UPF0126 family.</text>
</comment>
<organism evidence="9 10">
    <name type="scientific">Halarcobacter anaerophilus</name>
    <dbReference type="NCBI Taxonomy" id="877500"/>
    <lineage>
        <taxon>Bacteria</taxon>
        <taxon>Pseudomonadati</taxon>
        <taxon>Campylobacterota</taxon>
        <taxon>Epsilonproteobacteria</taxon>
        <taxon>Campylobacterales</taxon>
        <taxon>Arcobacteraceae</taxon>
        <taxon>Halarcobacter</taxon>
    </lineage>
</organism>
<dbReference type="AlphaFoldDB" id="A0A4Q0XV87"/>
<evidence type="ECO:0000256" key="5">
    <source>
        <dbReference type="ARBA" id="ARBA00022989"/>
    </source>
</evidence>
<feature type="domain" description="Glycine transporter" evidence="8">
    <location>
        <begin position="94"/>
        <end position="166"/>
    </location>
</feature>
<keyword evidence="6 7" id="KW-0472">Membrane</keyword>
<accession>A0A4Q0XV87</accession>
<dbReference type="EMBL" id="PDKO01000014">
    <property type="protein sequence ID" value="RXJ61507.1"/>
    <property type="molecule type" value="Genomic_DNA"/>
</dbReference>
<dbReference type="PANTHER" id="PTHR30506:SF3">
    <property type="entry name" value="UPF0126 INNER MEMBRANE PROTEIN YADS-RELATED"/>
    <property type="match status" value="1"/>
</dbReference>
<evidence type="ECO:0000256" key="3">
    <source>
        <dbReference type="ARBA" id="ARBA00022475"/>
    </source>
</evidence>
<evidence type="ECO:0000259" key="8">
    <source>
        <dbReference type="Pfam" id="PF03458"/>
    </source>
</evidence>
<feature type="transmembrane region" description="Helical" evidence="7">
    <location>
        <begin position="92"/>
        <end position="110"/>
    </location>
</feature>
<evidence type="ECO:0000313" key="10">
    <source>
        <dbReference type="Proteomes" id="UP000290191"/>
    </source>
</evidence>
<dbReference type="Pfam" id="PF03458">
    <property type="entry name" value="Gly_transporter"/>
    <property type="match status" value="2"/>
</dbReference>
<dbReference type="Proteomes" id="UP000290191">
    <property type="component" value="Unassembled WGS sequence"/>
</dbReference>
<feature type="transmembrane region" description="Helical" evidence="7">
    <location>
        <begin position="31"/>
        <end position="51"/>
    </location>
</feature>
<comment type="subcellular location">
    <subcellularLocation>
        <location evidence="1">Cell membrane</location>
        <topology evidence="1">Multi-pass membrane protein</topology>
    </subcellularLocation>
</comment>
<evidence type="ECO:0000313" key="9">
    <source>
        <dbReference type="EMBL" id="RXJ61507.1"/>
    </source>
</evidence>
<dbReference type="RefSeq" id="WP_129082815.1">
    <property type="nucleotide sequence ID" value="NZ_CP041070.1"/>
</dbReference>
<dbReference type="PANTHER" id="PTHR30506">
    <property type="entry name" value="INNER MEMBRANE PROTEIN"/>
    <property type="match status" value="1"/>
</dbReference>
<dbReference type="STRING" id="877500.GCA_000935065_03162"/>
<proteinExistence type="inferred from homology"/>
<feature type="transmembrane region" description="Helical" evidence="7">
    <location>
        <begin position="6"/>
        <end position="24"/>
    </location>
</feature>
<sequence>MSALEIADIIGIISFAVSGFLIAVHMKLDILGIFISAFLTAFGGGLIRDIIANQKPFIFTDTLPFTLVIITVILSIIFKLHKITDLEGKKAFVLTDTIGLVSFSISGAMIAHDVGFNVVGVVLLALLTAVGGGTLRDIVINRIPAVLVSDFYGAVAIIIGLIIYILDCLEWINYINLLITFAFGIALRLHAYYEKWHLPKLS</sequence>
<feature type="transmembrane region" description="Helical" evidence="7">
    <location>
        <begin position="63"/>
        <end position="80"/>
    </location>
</feature>
<reference evidence="9 10" key="1">
    <citation type="submission" date="2017-10" db="EMBL/GenBank/DDBJ databases">
        <title>Genomics of the genus Arcobacter.</title>
        <authorList>
            <person name="Perez-Cataluna A."/>
            <person name="Figueras M.J."/>
        </authorList>
    </citation>
    <scope>NUCLEOTIDE SEQUENCE [LARGE SCALE GENOMIC DNA]</scope>
    <source>
        <strain evidence="9 10">DSM 24636</strain>
    </source>
</reference>
<dbReference type="InterPro" id="IPR005115">
    <property type="entry name" value="Gly_transporter"/>
</dbReference>
<evidence type="ECO:0000256" key="2">
    <source>
        <dbReference type="ARBA" id="ARBA00008193"/>
    </source>
</evidence>
<protein>
    <recommendedName>
        <fullName evidence="8">Glycine transporter domain-containing protein</fullName>
    </recommendedName>
</protein>
<evidence type="ECO:0000256" key="6">
    <source>
        <dbReference type="ARBA" id="ARBA00023136"/>
    </source>
</evidence>
<keyword evidence="5 7" id="KW-1133">Transmembrane helix</keyword>
<feature type="transmembrane region" description="Helical" evidence="7">
    <location>
        <begin position="116"/>
        <end position="135"/>
    </location>
</feature>
<keyword evidence="3" id="KW-1003">Cell membrane</keyword>
<feature type="transmembrane region" description="Helical" evidence="7">
    <location>
        <begin position="147"/>
        <end position="166"/>
    </location>
</feature>
<evidence type="ECO:0000256" key="7">
    <source>
        <dbReference type="SAM" id="Phobius"/>
    </source>
</evidence>
<gene>
    <name evidence="9" type="ORF">CRV06_13010</name>
</gene>
<comment type="caution">
    <text evidence="9">The sequence shown here is derived from an EMBL/GenBank/DDBJ whole genome shotgun (WGS) entry which is preliminary data.</text>
</comment>
<name>A0A4Q0XV87_9BACT</name>
<evidence type="ECO:0000256" key="1">
    <source>
        <dbReference type="ARBA" id="ARBA00004651"/>
    </source>
</evidence>
<dbReference type="OrthoDB" id="9791874at2"/>
<keyword evidence="10" id="KW-1185">Reference proteome</keyword>
<keyword evidence="4 7" id="KW-0812">Transmembrane</keyword>